<evidence type="ECO:0000313" key="3">
    <source>
        <dbReference type="EMBL" id="SDH25323.1"/>
    </source>
</evidence>
<dbReference type="Pfam" id="PF00132">
    <property type="entry name" value="Hexapep"/>
    <property type="match status" value="1"/>
</dbReference>
<dbReference type="STRING" id="645274.SAMN04487901_12112"/>
<accession>A0A1G8AX03</accession>
<dbReference type="Gene3D" id="2.160.10.10">
    <property type="entry name" value="Hexapeptide repeat proteins"/>
    <property type="match status" value="1"/>
</dbReference>
<evidence type="ECO:0000313" key="4">
    <source>
        <dbReference type="Proteomes" id="UP000198779"/>
    </source>
</evidence>
<name>A0A1G8AX03_9BACT</name>
<dbReference type="AlphaFoldDB" id="A0A1G8AX03"/>
<dbReference type="PANTHER" id="PTHR23416">
    <property type="entry name" value="SIALIC ACID SYNTHASE-RELATED"/>
    <property type="match status" value="1"/>
</dbReference>
<evidence type="ECO:0000256" key="2">
    <source>
        <dbReference type="ARBA" id="ARBA00022679"/>
    </source>
</evidence>
<keyword evidence="4" id="KW-1185">Reference proteome</keyword>
<dbReference type="SUPFAM" id="SSF51161">
    <property type="entry name" value="Trimeric LpxA-like enzymes"/>
    <property type="match status" value="1"/>
</dbReference>
<organism evidence="3 4">
    <name type="scientific">Prevotella communis</name>
    <dbReference type="NCBI Taxonomy" id="2913614"/>
    <lineage>
        <taxon>Bacteria</taxon>
        <taxon>Pseudomonadati</taxon>
        <taxon>Bacteroidota</taxon>
        <taxon>Bacteroidia</taxon>
        <taxon>Bacteroidales</taxon>
        <taxon>Prevotellaceae</taxon>
        <taxon>Prevotella</taxon>
    </lineage>
</organism>
<keyword evidence="2 3" id="KW-0808">Transferase</keyword>
<dbReference type="GO" id="GO:0008374">
    <property type="term" value="F:O-acyltransferase activity"/>
    <property type="evidence" value="ECO:0007669"/>
    <property type="project" value="TreeGrafter"/>
</dbReference>
<dbReference type="EMBL" id="FNCQ01000021">
    <property type="protein sequence ID" value="SDH25323.1"/>
    <property type="molecule type" value="Genomic_DNA"/>
</dbReference>
<protein>
    <submittedName>
        <fullName evidence="3">Hexapeptide repeat of succinyl-transferase</fullName>
    </submittedName>
</protein>
<evidence type="ECO:0000256" key="1">
    <source>
        <dbReference type="ARBA" id="ARBA00007274"/>
    </source>
</evidence>
<reference evidence="4" key="1">
    <citation type="submission" date="2016-10" db="EMBL/GenBank/DDBJ databases">
        <authorList>
            <person name="Varghese N."/>
            <person name="Submissions S."/>
        </authorList>
    </citation>
    <scope>NUCLEOTIDE SEQUENCE [LARGE SCALE GENOMIC DNA]</scope>
    <source>
        <strain evidence="4">BP1-148</strain>
    </source>
</reference>
<sequence>MNRFLMHMFDIIDATGSGDKRDPRMRHVEAEMIRSHELCLKISSKKPTDPDYKRLLEELFQCEIDNSVAIVSPFYCDCGCRMTIGKNVTINKGATILSPGRVVIEDNVLIGPEVKITTVDHDLYDRHNLFHFGRVTIKENAWICIGATICPGVTIGRNAVVAAGAVVTKDVPGNVVVGGVPAKVIKTIDVRPTETD</sequence>
<dbReference type="InterPro" id="IPR011004">
    <property type="entry name" value="Trimer_LpxA-like_sf"/>
</dbReference>
<comment type="similarity">
    <text evidence="1">Belongs to the transferase hexapeptide repeat family.</text>
</comment>
<dbReference type="Proteomes" id="UP000198779">
    <property type="component" value="Unassembled WGS sequence"/>
</dbReference>
<dbReference type="InterPro" id="IPR051159">
    <property type="entry name" value="Hexapeptide_acetyltransf"/>
</dbReference>
<gene>
    <name evidence="3" type="ORF">SAMN04487901_12112</name>
</gene>
<dbReference type="InterPro" id="IPR001451">
    <property type="entry name" value="Hexapep"/>
</dbReference>
<dbReference type="PANTHER" id="PTHR23416:SF23">
    <property type="entry name" value="ACETYLTRANSFERASE C18B11.09C-RELATED"/>
    <property type="match status" value="1"/>
</dbReference>
<proteinExistence type="inferred from homology"/>